<dbReference type="SUPFAM" id="SSF51206">
    <property type="entry name" value="cAMP-binding domain-like"/>
    <property type="match status" value="1"/>
</dbReference>
<dbReference type="PANTHER" id="PTHR45638:SF11">
    <property type="entry name" value="CYCLIC NUCLEOTIDE-GATED CATION CHANNEL SUBUNIT A"/>
    <property type="match status" value="1"/>
</dbReference>
<keyword evidence="5" id="KW-0406">Ion transport</keyword>
<organism evidence="10 11">
    <name type="scientific">Planktothrix agardhii CCAP 1459/11A</name>
    <dbReference type="NCBI Taxonomy" id="282420"/>
    <lineage>
        <taxon>Bacteria</taxon>
        <taxon>Bacillati</taxon>
        <taxon>Cyanobacteriota</taxon>
        <taxon>Cyanophyceae</taxon>
        <taxon>Oscillatoriophycideae</taxon>
        <taxon>Oscillatoriales</taxon>
        <taxon>Microcoleaceae</taxon>
        <taxon>Planktothrix</taxon>
    </lineage>
</organism>
<keyword evidence="7" id="KW-1071">Ligand-gated ion channel</keyword>
<evidence type="ECO:0000256" key="7">
    <source>
        <dbReference type="ARBA" id="ARBA00023286"/>
    </source>
</evidence>
<evidence type="ECO:0000256" key="5">
    <source>
        <dbReference type="ARBA" id="ARBA00023065"/>
    </source>
</evidence>
<dbReference type="CDD" id="cd00038">
    <property type="entry name" value="CAP_ED"/>
    <property type="match status" value="1"/>
</dbReference>
<name>A0A4P5ZGI4_PLAAG</name>
<dbReference type="Proteomes" id="UP000299794">
    <property type="component" value="Unassembled WGS sequence"/>
</dbReference>
<protein>
    <submittedName>
        <fullName evidence="10">Cyclic nucleotide-binding protein</fullName>
    </submittedName>
</protein>
<dbReference type="InterPro" id="IPR018490">
    <property type="entry name" value="cNMP-bd_dom_sf"/>
</dbReference>
<keyword evidence="3" id="KW-0812">Transmembrane</keyword>
<keyword evidence="6" id="KW-0472">Membrane</keyword>
<dbReference type="SMART" id="SM00100">
    <property type="entry name" value="cNMP"/>
    <property type="match status" value="1"/>
</dbReference>
<evidence type="ECO:0000256" key="2">
    <source>
        <dbReference type="ARBA" id="ARBA00022448"/>
    </source>
</evidence>
<dbReference type="InterPro" id="IPR000595">
    <property type="entry name" value="cNMP-bd_dom"/>
</dbReference>
<accession>A0A4P5ZGI4</accession>
<dbReference type="AlphaFoldDB" id="A0A4P5ZGI4"/>
<evidence type="ECO:0000313" key="10">
    <source>
        <dbReference type="EMBL" id="GDZ94194.1"/>
    </source>
</evidence>
<evidence type="ECO:0000256" key="6">
    <source>
        <dbReference type="ARBA" id="ARBA00023136"/>
    </source>
</evidence>
<comment type="caution">
    <text evidence="10">The sequence shown here is derived from an EMBL/GenBank/DDBJ whole genome shotgun (WGS) entry which is preliminary data.</text>
</comment>
<dbReference type="InterPro" id="IPR050866">
    <property type="entry name" value="CNG_cation_channel"/>
</dbReference>
<reference evidence="11" key="1">
    <citation type="submission" date="2019-02" db="EMBL/GenBank/DDBJ databases">
        <title>Draft genome sequence of Planktothrix agardhii NIES-905.</title>
        <authorList>
            <person name="Yamaguchi H."/>
            <person name="Suzuki S."/>
            <person name="Kawachi M."/>
        </authorList>
    </citation>
    <scope>NUCLEOTIDE SEQUENCE [LARGE SCALE GENOMIC DNA]</scope>
    <source>
        <strain evidence="11">CCAP 1459/11A</strain>
    </source>
</reference>
<dbReference type="InterPro" id="IPR018488">
    <property type="entry name" value="cNMP-bd_CS"/>
</dbReference>
<evidence type="ECO:0000256" key="4">
    <source>
        <dbReference type="ARBA" id="ARBA00022989"/>
    </source>
</evidence>
<dbReference type="Pfam" id="PF00027">
    <property type="entry name" value="cNMP_binding"/>
    <property type="match status" value="1"/>
</dbReference>
<dbReference type="PROSITE" id="PS50042">
    <property type="entry name" value="CNMP_BINDING_3"/>
    <property type="match status" value="1"/>
</dbReference>
<dbReference type="PANTHER" id="PTHR45638">
    <property type="entry name" value="CYCLIC NUCLEOTIDE-GATED CATION CHANNEL SUBUNIT A"/>
    <property type="match status" value="1"/>
</dbReference>
<dbReference type="InterPro" id="IPR014710">
    <property type="entry name" value="RmlC-like_jellyroll"/>
</dbReference>
<evidence type="ECO:0000256" key="3">
    <source>
        <dbReference type="ARBA" id="ARBA00022692"/>
    </source>
</evidence>
<proteinExistence type="predicted"/>
<keyword evidence="8" id="KW-0407">Ion channel</keyword>
<sequence>MLTSVERLLFVRGVPIFKELRDDFLVRLASVMDELSFPNEHSIFTEGQEGRALYIVVSGRVRVHIGDRNLAELGKGTCFGEMSLFDAEPRSATVSTLETCECLILTQMQLYDAIDETPGIAINIIRLLSRRIRELNQKLNPPTSPPTVEGNKVIELRPSAG</sequence>
<dbReference type="GO" id="GO:0016020">
    <property type="term" value="C:membrane"/>
    <property type="evidence" value="ECO:0007669"/>
    <property type="project" value="UniProtKB-SubCell"/>
</dbReference>
<dbReference type="GO" id="GO:0005221">
    <property type="term" value="F:intracellularly cyclic nucleotide-activated monoatomic cation channel activity"/>
    <property type="evidence" value="ECO:0007669"/>
    <property type="project" value="InterPro"/>
</dbReference>
<evidence type="ECO:0000259" key="9">
    <source>
        <dbReference type="PROSITE" id="PS50042"/>
    </source>
</evidence>
<dbReference type="GO" id="GO:0044877">
    <property type="term" value="F:protein-containing complex binding"/>
    <property type="evidence" value="ECO:0007669"/>
    <property type="project" value="TreeGrafter"/>
</dbReference>
<dbReference type="Gene3D" id="2.60.120.10">
    <property type="entry name" value="Jelly Rolls"/>
    <property type="match status" value="1"/>
</dbReference>
<dbReference type="RefSeq" id="WP_026788858.1">
    <property type="nucleotide sequence ID" value="NZ_BJCD01000041.1"/>
</dbReference>
<keyword evidence="4" id="KW-1133">Transmembrane helix</keyword>
<dbReference type="PROSITE" id="PS00889">
    <property type="entry name" value="CNMP_BINDING_2"/>
    <property type="match status" value="1"/>
</dbReference>
<evidence type="ECO:0000313" key="11">
    <source>
        <dbReference type="Proteomes" id="UP000299794"/>
    </source>
</evidence>
<keyword evidence="2" id="KW-0813">Transport</keyword>
<evidence type="ECO:0000256" key="1">
    <source>
        <dbReference type="ARBA" id="ARBA00004141"/>
    </source>
</evidence>
<gene>
    <name evidence="10" type="ORF">PA905_21470</name>
</gene>
<feature type="domain" description="Cyclic nucleotide-binding" evidence="9">
    <location>
        <begin position="16"/>
        <end position="131"/>
    </location>
</feature>
<evidence type="ECO:0000256" key="8">
    <source>
        <dbReference type="ARBA" id="ARBA00023303"/>
    </source>
</evidence>
<dbReference type="EMBL" id="BJCD01000041">
    <property type="protein sequence ID" value="GDZ94194.1"/>
    <property type="molecule type" value="Genomic_DNA"/>
</dbReference>
<comment type="subcellular location">
    <subcellularLocation>
        <location evidence="1">Membrane</location>
        <topology evidence="1">Multi-pass membrane protein</topology>
    </subcellularLocation>
</comment>